<evidence type="ECO:0000313" key="2">
    <source>
        <dbReference type="Proteomes" id="UP000324222"/>
    </source>
</evidence>
<proteinExistence type="predicted"/>
<comment type="caution">
    <text evidence="1">The sequence shown here is derived from an EMBL/GenBank/DDBJ whole genome shotgun (WGS) entry which is preliminary data.</text>
</comment>
<evidence type="ECO:0000313" key="1">
    <source>
        <dbReference type="EMBL" id="MPC34545.1"/>
    </source>
</evidence>
<gene>
    <name evidence="1" type="ORF">E2C01_027939</name>
</gene>
<dbReference type="Proteomes" id="UP000324222">
    <property type="component" value="Unassembled WGS sequence"/>
</dbReference>
<reference evidence="1 2" key="1">
    <citation type="submission" date="2019-05" db="EMBL/GenBank/DDBJ databases">
        <title>Another draft genome of Portunus trituberculatus and its Hox gene families provides insights of decapod evolution.</title>
        <authorList>
            <person name="Jeong J.-H."/>
            <person name="Song I."/>
            <person name="Kim S."/>
            <person name="Choi T."/>
            <person name="Kim D."/>
            <person name="Ryu S."/>
            <person name="Kim W."/>
        </authorList>
    </citation>
    <scope>NUCLEOTIDE SEQUENCE [LARGE SCALE GENOMIC DNA]</scope>
    <source>
        <tissue evidence="1">Muscle</tissue>
    </source>
</reference>
<sequence>MQVECQLLRVADRAHKTEEWWRQAQREETELAPVIQCKEDSAARLSWQQMVDESPGMKHLWQQWALLCLQDGKLQRHWEDTWGRASYWVVLVPHALWHELF</sequence>
<accession>A0A5B7EM96</accession>
<dbReference type="EMBL" id="VSRR010003077">
    <property type="protein sequence ID" value="MPC34545.1"/>
    <property type="molecule type" value="Genomic_DNA"/>
</dbReference>
<keyword evidence="2" id="KW-1185">Reference proteome</keyword>
<dbReference type="AlphaFoldDB" id="A0A5B7EM96"/>
<protein>
    <submittedName>
        <fullName evidence="1">Uncharacterized protein</fullName>
    </submittedName>
</protein>
<organism evidence="1 2">
    <name type="scientific">Portunus trituberculatus</name>
    <name type="common">Swimming crab</name>
    <name type="synonym">Neptunus trituberculatus</name>
    <dbReference type="NCBI Taxonomy" id="210409"/>
    <lineage>
        <taxon>Eukaryota</taxon>
        <taxon>Metazoa</taxon>
        <taxon>Ecdysozoa</taxon>
        <taxon>Arthropoda</taxon>
        <taxon>Crustacea</taxon>
        <taxon>Multicrustacea</taxon>
        <taxon>Malacostraca</taxon>
        <taxon>Eumalacostraca</taxon>
        <taxon>Eucarida</taxon>
        <taxon>Decapoda</taxon>
        <taxon>Pleocyemata</taxon>
        <taxon>Brachyura</taxon>
        <taxon>Eubrachyura</taxon>
        <taxon>Portunoidea</taxon>
        <taxon>Portunidae</taxon>
        <taxon>Portuninae</taxon>
        <taxon>Portunus</taxon>
    </lineage>
</organism>
<name>A0A5B7EM96_PORTR</name>